<evidence type="ECO:0000313" key="3">
    <source>
        <dbReference type="Proteomes" id="UP000615989"/>
    </source>
</evidence>
<dbReference type="PANTHER" id="PTHR13504:SF38">
    <property type="entry name" value="FIDO DOMAIN-CONTAINING PROTEIN"/>
    <property type="match status" value="1"/>
</dbReference>
<dbReference type="EMBL" id="WTVG01000053">
    <property type="protein sequence ID" value="NMG26068.1"/>
    <property type="molecule type" value="Genomic_DNA"/>
</dbReference>
<dbReference type="Pfam" id="PF13784">
    <property type="entry name" value="Fic_N"/>
    <property type="match status" value="1"/>
</dbReference>
<dbReference type="InterPro" id="IPR040198">
    <property type="entry name" value="Fido_containing"/>
</dbReference>
<dbReference type="RefSeq" id="WP_169119408.1">
    <property type="nucleotide sequence ID" value="NZ_WTVG02000035.1"/>
</dbReference>
<dbReference type="SUPFAM" id="SSF140931">
    <property type="entry name" value="Fic-like"/>
    <property type="match status" value="1"/>
</dbReference>
<dbReference type="Gene3D" id="1.10.3290.10">
    <property type="entry name" value="Fido-like domain"/>
    <property type="match status" value="1"/>
</dbReference>
<proteinExistence type="predicted"/>
<accession>A0ABX1PNA7</accession>
<dbReference type="PROSITE" id="PS51459">
    <property type="entry name" value="FIDO"/>
    <property type="match status" value="1"/>
</dbReference>
<dbReference type="PANTHER" id="PTHR13504">
    <property type="entry name" value="FIDO DOMAIN-CONTAINING PROTEIN DDB_G0283145"/>
    <property type="match status" value="1"/>
</dbReference>
<protein>
    <submittedName>
        <fullName evidence="2">Fic family protein</fullName>
    </submittedName>
</protein>
<dbReference type="InterPro" id="IPR003812">
    <property type="entry name" value="Fido"/>
</dbReference>
<comment type="caution">
    <text evidence="2">The sequence shown here is derived from an EMBL/GenBank/DDBJ whole genome shotgun (WGS) entry which is preliminary data.</text>
</comment>
<dbReference type="PIRSF" id="PIRSF038925">
    <property type="entry name" value="AMP-prot_trans"/>
    <property type="match status" value="1"/>
</dbReference>
<dbReference type="InterPro" id="IPR026287">
    <property type="entry name" value="SoFic-like"/>
</dbReference>
<name>A0ABX1PNA7_9RHOO</name>
<organism evidence="2 3">
    <name type="scientific">Aromatoleum anaerobium</name>
    <dbReference type="NCBI Taxonomy" id="182180"/>
    <lineage>
        <taxon>Bacteria</taxon>
        <taxon>Pseudomonadati</taxon>
        <taxon>Pseudomonadota</taxon>
        <taxon>Betaproteobacteria</taxon>
        <taxon>Rhodocyclales</taxon>
        <taxon>Rhodocyclaceae</taxon>
        <taxon>Aromatoleum</taxon>
    </lineage>
</organism>
<feature type="domain" description="Fido" evidence="1">
    <location>
        <begin position="125"/>
        <end position="275"/>
    </location>
</feature>
<gene>
    <name evidence="2" type="ORF">GO606_15380</name>
</gene>
<dbReference type="InterPro" id="IPR036597">
    <property type="entry name" value="Fido-like_dom_sf"/>
</dbReference>
<evidence type="ECO:0000313" key="2">
    <source>
        <dbReference type="EMBL" id="NMG26068.1"/>
    </source>
</evidence>
<sequence length="377" mass="42961">MKLEAFKSGVWHKQYQYKSFAPSLIDHEWSWDDGRINVLLESATKALGELDAFSLIVPDVDLFIEMHILKEANTSSRIEGTRTEMDEALLPEENVAPERRNDWHEVRNYIDAINIAIAELKRLPVSNRLLRETHAILMRGVRGEHKQPGEFRSGQNWIGGSGPMDAAFVPPHASEVPELMSDLEKFLHNEEIAVPHLVRAAISHYQFETIHPFNDGNGRIGRLLIVLYLIGKGLLCKPSLYLSDFFERNRATYYDALMRARTANDLGHWVRFFLAGVQETASKGRDTFRKILTLRSETEAQCLTLGKRAPLARTALNLLYRKPVIIAKEFGAALEVAPPTANALIREFVRLDILQEITGQQRGRVFVFQRYLSLFVI</sequence>
<evidence type="ECO:0000259" key="1">
    <source>
        <dbReference type="PROSITE" id="PS51459"/>
    </source>
</evidence>
<dbReference type="Pfam" id="PF02661">
    <property type="entry name" value="Fic"/>
    <property type="match status" value="1"/>
</dbReference>
<dbReference type="InterPro" id="IPR025758">
    <property type="entry name" value="Fic/DOC_N"/>
</dbReference>
<dbReference type="Proteomes" id="UP000615989">
    <property type="component" value="Unassembled WGS sequence"/>
</dbReference>
<keyword evidence="3" id="KW-1185">Reference proteome</keyword>
<reference evidence="2" key="1">
    <citation type="submission" date="2019-12" db="EMBL/GenBank/DDBJ databases">
        <title>Comparative genomics gives insights into the taxonomy of the Azoarcus-Aromatoleum group and reveals separate origins of nif in the plant-associated Azoarcus and non-plant-associated Aromatoleum sub-groups.</title>
        <authorList>
            <person name="Lafos M."/>
            <person name="Maluk M."/>
            <person name="Batista M."/>
            <person name="Junghare M."/>
            <person name="Carmona M."/>
            <person name="Faoro H."/>
            <person name="Cruz L.M."/>
            <person name="Battistoni F."/>
            <person name="De Souza E."/>
            <person name="Pedrosa F."/>
            <person name="Chen W.-M."/>
            <person name="Poole P.S."/>
            <person name="Dixon R.A."/>
            <person name="James E.K."/>
        </authorList>
    </citation>
    <scope>NUCLEOTIDE SEQUENCE</scope>
    <source>
        <strain evidence="2">LuFRes1</strain>
    </source>
</reference>